<dbReference type="InterPro" id="IPR057678">
    <property type="entry name" value="DUF7918"/>
</dbReference>
<evidence type="ECO:0000256" key="1">
    <source>
        <dbReference type="SAM" id="MobiDB-lite"/>
    </source>
</evidence>
<dbReference type="Pfam" id="PF25534">
    <property type="entry name" value="DUF7918"/>
    <property type="match status" value="1"/>
</dbReference>
<evidence type="ECO:0000259" key="2">
    <source>
        <dbReference type="Pfam" id="PF25534"/>
    </source>
</evidence>
<sequence>MAVLPAVPGLSVHIQVAGERATEYPDEERADASKPLKSHCYIESKDGEEFAIETTVTPGFPLKNGHDTLWSSVKIDGSRLHLKRNTIRLKAARETTEARTCSEVLTASEDPRKINANNLVFVPVVTNEDQHGLETCDPNVPTFLGTIAVRVSTGISGEPTVFNPPKVDRKASIGVHEKLLKGKDLTHGSSLSSGHVEANPAMRRFTDSARIGTFYFYYRSHEALQRQLIIPRSPSPSSTSSNDDQLEDLTEEQIRNLARERLRDVKAENARSIKRGGDSPRKDLRPLKLMKLEDGTEAFDLTED</sequence>
<proteinExistence type="predicted"/>
<feature type="region of interest" description="Disordered" evidence="1">
    <location>
        <begin position="260"/>
        <end position="289"/>
    </location>
</feature>
<accession>A0A9P8WHK1</accession>
<dbReference type="PANTHER" id="PTHR36223">
    <property type="entry name" value="BETA-LACTAMASE-TYPE TRANSPEPTIDASE FOLD DOMAIN CONTAINING PROTEIN"/>
    <property type="match status" value="1"/>
</dbReference>
<keyword evidence="4" id="KW-1185">Reference proteome</keyword>
<gene>
    <name evidence="3" type="ORF">B0T10DRAFT_469532</name>
</gene>
<evidence type="ECO:0000313" key="3">
    <source>
        <dbReference type="EMBL" id="KAH6900060.1"/>
    </source>
</evidence>
<protein>
    <recommendedName>
        <fullName evidence="2">DUF7918 domain-containing protein</fullName>
    </recommendedName>
</protein>
<dbReference type="EMBL" id="JAGPYM010000001">
    <property type="protein sequence ID" value="KAH6900060.1"/>
    <property type="molecule type" value="Genomic_DNA"/>
</dbReference>
<evidence type="ECO:0000313" key="4">
    <source>
        <dbReference type="Proteomes" id="UP000777438"/>
    </source>
</evidence>
<dbReference type="Proteomes" id="UP000777438">
    <property type="component" value="Unassembled WGS sequence"/>
</dbReference>
<reference evidence="3 4" key="1">
    <citation type="journal article" date="2021" name="Nat. Commun.">
        <title>Genetic determinants of endophytism in the Arabidopsis root mycobiome.</title>
        <authorList>
            <person name="Mesny F."/>
            <person name="Miyauchi S."/>
            <person name="Thiergart T."/>
            <person name="Pickel B."/>
            <person name="Atanasova L."/>
            <person name="Karlsson M."/>
            <person name="Huettel B."/>
            <person name="Barry K.W."/>
            <person name="Haridas S."/>
            <person name="Chen C."/>
            <person name="Bauer D."/>
            <person name="Andreopoulos W."/>
            <person name="Pangilinan J."/>
            <person name="LaButti K."/>
            <person name="Riley R."/>
            <person name="Lipzen A."/>
            <person name="Clum A."/>
            <person name="Drula E."/>
            <person name="Henrissat B."/>
            <person name="Kohler A."/>
            <person name="Grigoriev I.V."/>
            <person name="Martin F.M."/>
            <person name="Hacquard S."/>
        </authorList>
    </citation>
    <scope>NUCLEOTIDE SEQUENCE [LARGE SCALE GENOMIC DNA]</scope>
    <source>
        <strain evidence="3 4">MPI-CAGE-CH-0241</strain>
    </source>
</reference>
<organism evidence="3 4">
    <name type="scientific">Thelonectria olida</name>
    <dbReference type="NCBI Taxonomy" id="1576542"/>
    <lineage>
        <taxon>Eukaryota</taxon>
        <taxon>Fungi</taxon>
        <taxon>Dikarya</taxon>
        <taxon>Ascomycota</taxon>
        <taxon>Pezizomycotina</taxon>
        <taxon>Sordariomycetes</taxon>
        <taxon>Hypocreomycetidae</taxon>
        <taxon>Hypocreales</taxon>
        <taxon>Nectriaceae</taxon>
        <taxon>Thelonectria</taxon>
    </lineage>
</organism>
<feature type="domain" description="DUF7918" evidence="2">
    <location>
        <begin position="9"/>
        <end position="233"/>
    </location>
</feature>
<comment type="caution">
    <text evidence="3">The sequence shown here is derived from an EMBL/GenBank/DDBJ whole genome shotgun (WGS) entry which is preliminary data.</text>
</comment>
<dbReference type="OrthoDB" id="3364132at2759"/>
<name>A0A9P8WHK1_9HYPO</name>
<dbReference type="PANTHER" id="PTHR36223:SF1">
    <property type="entry name" value="TRANSCRIPTION ELONGATION FACTOR EAF N-TERMINAL DOMAIN-CONTAINING PROTEIN"/>
    <property type="match status" value="1"/>
</dbReference>
<dbReference type="AlphaFoldDB" id="A0A9P8WHK1"/>